<reference evidence="6 7" key="1">
    <citation type="submission" date="2023-04" db="EMBL/GenBank/DDBJ databases">
        <title>Fusibacter bizertensis strain WBS, isolated from littoral bottom sediments of the Arctic seas - biochemical and genomic analysis.</title>
        <authorList>
            <person name="Brioukhanov A.L."/>
        </authorList>
    </citation>
    <scope>NUCLEOTIDE SEQUENCE [LARGE SCALE GENOMIC DNA]</scope>
    <source>
        <strain evidence="6 7">WBS</strain>
    </source>
</reference>
<dbReference type="RefSeq" id="WP_281094722.1">
    <property type="nucleotide sequence ID" value="NZ_JARYZI010000007.1"/>
</dbReference>
<dbReference type="PANTHER" id="PTHR43133:SF46">
    <property type="entry name" value="RNA POLYMERASE SIGMA-70 FACTOR ECF SUBFAMILY"/>
    <property type="match status" value="1"/>
</dbReference>
<dbReference type="SUPFAM" id="SSF88946">
    <property type="entry name" value="Sigma2 domain of RNA polymerase sigma factors"/>
    <property type="match status" value="1"/>
</dbReference>
<sequence>MSRDALYKYFAKEGKKLELFVKSRIRSISEMDAEDIVDEVMLNLLSVIGLNGQIENIPAYVTRSLQYKIIDYYRLQNRTKSLHTSLSSDSTLALMDVLASHIDIASDFEQKEFVRSLFTALDSLTPKQRAIFIATELEGKTFRELSEQWNEPIGTLLSRKSRTIKLLKEKLTLFDPKGGNI</sequence>
<dbReference type="SUPFAM" id="SSF88659">
    <property type="entry name" value="Sigma3 and sigma4 domains of RNA polymerase sigma factors"/>
    <property type="match status" value="1"/>
</dbReference>
<dbReference type="InterPro" id="IPR013325">
    <property type="entry name" value="RNA_pol_sigma_r2"/>
</dbReference>
<evidence type="ECO:0000313" key="7">
    <source>
        <dbReference type="Proteomes" id="UP001158045"/>
    </source>
</evidence>
<dbReference type="InterPro" id="IPR039425">
    <property type="entry name" value="RNA_pol_sigma-70-like"/>
</dbReference>
<evidence type="ECO:0000256" key="3">
    <source>
        <dbReference type="ARBA" id="ARBA00023082"/>
    </source>
</evidence>
<gene>
    <name evidence="6" type="ORF">QE109_11770</name>
</gene>
<evidence type="ECO:0000313" key="6">
    <source>
        <dbReference type="EMBL" id="MDH8678832.1"/>
    </source>
</evidence>
<organism evidence="6 7">
    <name type="scientific">Fusibacter bizertensis</name>
    <dbReference type="NCBI Taxonomy" id="1488331"/>
    <lineage>
        <taxon>Bacteria</taxon>
        <taxon>Bacillati</taxon>
        <taxon>Bacillota</taxon>
        <taxon>Clostridia</taxon>
        <taxon>Eubacteriales</taxon>
        <taxon>Eubacteriales Family XII. Incertae Sedis</taxon>
        <taxon>Fusibacter</taxon>
    </lineage>
</organism>
<dbReference type="PANTHER" id="PTHR43133">
    <property type="entry name" value="RNA POLYMERASE ECF-TYPE SIGMA FACTO"/>
    <property type="match status" value="1"/>
</dbReference>
<dbReference type="InterPro" id="IPR013324">
    <property type="entry name" value="RNA_pol_sigma_r3/r4-like"/>
</dbReference>
<accession>A0ABT6NEH3</accession>
<comment type="caution">
    <text evidence="6">The sequence shown here is derived from an EMBL/GenBank/DDBJ whole genome shotgun (WGS) entry which is preliminary data.</text>
</comment>
<dbReference type="NCBIfam" id="TIGR02937">
    <property type="entry name" value="sigma70-ECF"/>
    <property type="match status" value="1"/>
</dbReference>
<comment type="similarity">
    <text evidence="1">Belongs to the sigma-70 factor family. ECF subfamily.</text>
</comment>
<keyword evidence="2" id="KW-0805">Transcription regulation</keyword>
<dbReference type="EMBL" id="JARYZI010000007">
    <property type="protein sequence ID" value="MDH8678832.1"/>
    <property type="molecule type" value="Genomic_DNA"/>
</dbReference>
<dbReference type="InterPro" id="IPR036388">
    <property type="entry name" value="WH-like_DNA-bd_sf"/>
</dbReference>
<keyword evidence="4" id="KW-0804">Transcription</keyword>
<keyword evidence="7" id="KW-1185">Reference proteome</keyword>
<evidence type="ECO:0000256" key="4">
    <source>
        <dbReference type="ARBA" id="ARBA00023163"/>
    </source>
</evidence>
<feature type="domain" description="RNA polymerase sigma factor 70 region 4 type 2" evidence="5">
    <location>
        <begin position="117"/>
        <end position="165"/>
    </location>
</feature>
<evidence type="ECO:0000256" key="1">
    <source>
        <dbReference type="ARBA" id="ARBA00010641"/>
    </source>
</evidence>
<dbReference type="Pfam" id="PF08281">
    <property type="entry name" value="Sigma70_r4_2"/>
    <property type="match status" value="1"/>
</dbReference>
<proteinExistence type="inferred from homology"/>
<dbReference type="Proteomes" id="UP001158045">
    <property type="component" value="Unassembled WGS sequence"/>
</dbReference>
<name>A0ABT6NEH3_9FIRM</name>
<dbReference type="Gene3D" id="1.10.1740.10">
    <property type="match status" value="1"/>
</dbReference>
<dbReference type="InterPro" id="IPR013249">
    <property type="entry name" value="RNA_pol_sigma70_r4_t2"/>
</dbReference>
<evidence type="ECO:0000256" key="2">
    <source>
        <dbReference type="ARBA" id="ARBA00023015"/>
    </source>
</evidence>
<dbReference type="Gene3D" id="1.10.10.10">
    <property type="entry name" value="Winged helix-like DNA-binding domain superfamily/Winged helix DNA-binding domain"/>
    <property type="match status" value="1"/>
</dbReference>
<evidence type="ECO:0000259" key="5">
    <source>
        <dbReference type="Pfam" id="PF08281"/>
    </source>
</evidence>
<dbReference type="InterPro" id="IPR014284">
    <property type="entry name" value="RNA_pol_sigma-70_dom"/>
</dbReference>
<keyword evidence="3" id="KW-0731">Sigma factor</keyword>
<protein>
    <submittedName>
        <fullName evidence="6">RNA polymerase sigma factor</fullName>
    </submittedName>
</protein>